<dbReference type="PROSITE" id="PS51318">
    <property type="entry name" value="TAT"/>
    <property type="match status" value="1"/>
</dbReference>
<dbReference type="InterPro" id="IPR030678">
    <property type="entry name" value="Peptide/Ni-bd"/>
</dbReference>
<dbReference type="Gene3D" id="3.10.105.10">
    <property type="entry name" value="Dipeptide-binding Protein, Domain 3"/>
    <property type="match status" value="1"/>
</dbReference>
<dbReference type="SUPFAM" id="SSF53850">
    <property type="entry name" value="Periplasmic binding protein-like II"/>
    <property type="match status" value="1"/>
</dbReference>
<feature type="transmembrane region" description="Helical" evidence="5">
    <location>
        <begin position="584"/>
        <end position="604"/>
    </location>
</feature>
<accession>A0ABS5M373</accession>
<organism evidence="8 9">
    <name type="scientific">Leucobacter manosquensis</name>
    <dbReference type="NCBI Taxonomy" id="2810611"/>
    <lineage>
        <taxon>Bacteria</taxon>
        <taxon>Bacillati</taxon>
        <taxon>Actinomycetota</taxon>
        <taxon>Actinomycetes</taxon>
        <taxon>Micrococcales</taxon>
        <taxon>Microbacteriaceae</taxon>
        <taxon>Leucobacter</taxon>
    </lineage>
</organism>
<dbReference type="InterPro" id="IPR039424">
    <property type="entry name" value="SBP_5"/>
</dbReference>
<protein>
    <submittedName>
        <fullName evidence="8">ABC transporter substrate-binding protein</fullName>
    </submittedName>
</protein>
<gene>
    <name evidence="8" type="ORF">JSQ98_05460</name>
</gene>
<feature type="signal peptide" evidence="6">
    <location>
        <begin position="1"/>
        <end position="33"/>
    </location>
</feature>
<evidence type="ECO:0000256" key="2">
    <source>
        <dbReference type="ARBA" id="ARBA00005695"/>
    </source>
</evidence>
<sequence>MHTPPRRHRLRALAAGAAVACAALTVAPATAFAAPALAEAPADEAADASTLRIATSGFVDNFNPFISIYLLPTNTIRYMYESLVQNSSEDGSPTEGLAESWTTEKDGAQWVFTLREGMQWSDGEPITSADVKYTYDQMMSVPELGTANGNLVSGFESVEAPDDLTVVINLKAPQAPNPGSEIPVVPKHIWEQIDNPAEFQNDADVVGSGPFVLESYQANESIAFKANPNFWRGAPKVDKLQYVYYTNSDAQVQALKAGDVDMVTGLTPTQFKALEGVEGVTTHSGIGRRYQSFSLNPGMQTREGTPYGTGAEALKDVEVRQAIRLGTDTKTLLDKVLEGEGVPATSFIPASFPKWHLSDDDSAIVEFDPEAAKEKLDAAGWVEGTDGIREKDGQKLELRLLVDAGEPNEQSISEFFVPWMQDIGIKINVESSDADTVSAASVKGDYDIYFTGWSVNPDPDYQLGINTCANLPTSEDGTGGTSQDGYCNPEFDKLYAEQRSELDEGKRQEIVQEMLAMNYTDTAQIANWYANGLEAYRSDRFDGFTLQPEDGGIIANQAGYWGYLTVAPVEGTDASSDQGANTGLLIAGGVVLLVIIGGVVYMVMRRKNLADVE</sequence>
<evidence type="ECO:0000256" key="3">
    <source>
        <dbReference type="ARBA" id="ARBA00022448"/>
    </source>
</evidence>
<proteinExistence type="inferred from homology"/>
<name>A0ABS5M373_9MICO</name>
<keyword evidence="5" id="KW-0812">Transmembrane</keyword>
<dbReference type="Proteomes" id="UP000811492">
    <property type="component" value="Unassembled WGS sequence"/>
</dbReference>
<dbReference type="InterPro" id="IPR006311">
    <property type="entry name" value="TAT_signal"/>
</dbReference>
<dbReference type="PIRSF" id="PIRSF002741">
    <property type="entry name" value="MppA"/>
    <property type="match status" value="1"/>
</dbReference>
<feature type="domain" description="Solute-binding protein family 5" evidence="7">
    <location>
        <begin position="93"/>
        <end position="463"/>
    </location>
</feature>
<feature type="chain" id="PRO_5045559982" evidence="6">
    <location>
        <begin position="34"/>
        <end position="613"/>
    </location>
</feature>
<evidence type="ECO:0000313" key="8">
    <source>
        <dbReference type="EMBL" id="MBS3181642.1"/>
    </source>
</evidence>
<dbReference type="PANTHER" id="PTHR30290:SF10">
    <property type="entry name" value="PERIPLASMIC OLIGOPEPTIDE-BINDING PROTEIN-RELATED"/>
    <property type="match status" value="1"/>
</dbReference>
<evidence type="ECO:0000313" key="9">
    <source>
        <dbReference type="Proteomes" id="UP000811492"/>
    </source>
</evidence>
<reference evidence="8 9" key="1">
    <citation type="submission" date="2021-02" db="EMBL/GenBank/DDBJ databases">
        <title>Draft genome and description of Leucobacter sp nov strain Marseille-Q4368.</title>
        <authorList>
            <person name="Boxberger M."/>
            <person name="La Scola B."/>
        </authorList>
    </citation>
    <scope>NUCLEOTIDE SEQUENCE [LARGE SCALE GENOMIC DNA]</scope>
    <source>
        <strain evidence="8 9">Marseille-Q4368</strain>
    </source>
</reference>
<dbReference type="CDD" id="cd00995">
    <property type="entry name" value="PBP2_NikA_DppA_OppA_like"/>
    <property type="match status" value="1"/>
</dbReference>
<dbReference type="EMBL" id="JAFEVO010000001">
    <property type="protein sequence ID" value="MBS3181642.1"/>
    <property type="molecule type" value="Genomic_DNA"/>
</dbReference>
<dbReference type="InterPro" id="IPR000914">
    <property type="entry name" value="SBP_5_dom"/>
</dbReference>
<evidence type="ECO:0000256" key="4">
    <source>
        <dbReference type="ARBA" id="ARBA00022729"/>
    </source>
</evidence>
<evidence type="ECO:0000256" key="6">
    <source>
        <dbReference type="SAM" id="SignalP"/>
    </source>
</evidence>
<comment type="similarity">
    <text evidence="2">Belongs to the bacterial solute-binding protein 5 family.</text>
</comment>
<dbReference type="PANTHER" id="PTHR30290">
    <property type="entry name" value="PERIPLASMIC BINDING COMPONENT OF ABC TRANSPORTER"/>
    <property type="match status" value="1"/>
</dbReference>
<keyword evidence="5" id="KW-1133">Transmembrane helix</keyword>
<dbReference type="Pfam" id="PF00496">
    <property type="entry name" value="SBP_bac_5"/>
    <property type="match status" value="1"/>
</dbReference>
<evidence type="ECO:0000256" key="5">
    <source>
        <dbReference type="SAM" id="Phobius"/>
    </source>
</evidence>
<keyword evidence="5" id="KW-0472">Membrane</keyword>
<comment type="caution">
    <text evidence="8">The sequence shown here is derived from an EMBL/GenBank/DDBJ whole genome shotgun (WGS) entry which is preliminary data.</text>
</comment>
<keyword evidence="4 6" id="KW-0732">Signal</keyword>
<comment type="subcellular location">
    <subcellularLocation>
        <location evidence="1">Cell envelope</location>
    </subcellularLocation>
</comment>
<keyword evidence="3" id="KW-0813">Transport</keyword>
<evidence type="ECO:0000256" key="1">
    <source>
        <dbReference type="ARBA" id="ARBA00004196"/>
    </source>
</evidence>
<dbReference type="Gene3D" id="3.40.190.10">
    <property type="entry name" value="Periplasmic binding protein-like II"/>
    <property type="match status" value="1"/>
</dbReference>
<evidence type="ECO:0000259" key="7">
    <source>
        <dbReference type="Pfam" id="PF00496"/>
    </source>
</evidence>
<keyword evidence="9" id="KW-1185">Reference proteome</keyword>